<keyword evidence="1" id="KW-0732">Signal</keyword>
<dbReference type="Proteomes" id="UP000085678">
    <property type="component" value="Unplaced"/>
</dbReference>
<organism evidence="2 3">
    <name type="scientific">Lingula anatina</name>
    <name type="common">Brachiopod</name>
    <name type="synonym">Lingula unguis</name>
    <dbReference type="NCBI Taxonomy" id="7574"/>
    <lineage>
        <taxon>Eukaryota</taxon>
        <taxon>Metazoa</taxon>
        <taxon>Spiralia</taxon>
        <taxon>Lophotrochozoa</taxon>
        <taxon>Brachiopoda</taxon>
        <taxon>Linguliformea</taxon>
        <taxon>Lingulata</taxon>
        <taxon>Lingulida</taxon>
        <taxon>Linguloidea</taxon>
        <taxon>Lingulidae</taxon>
        <taxon>Lingula</taxon>
    </lineage>
</organism>
<reference evidence="3" key="1">
    <citation type="submission" date="2025-08" db="UniProtKB">
        <authorList>
            <consortium name="RefSeq"/>
        </authorList>
    </citation>
    <scope>IDENTIFICATION</scope>
    <source>
        <tissue evidence="3">Gonads</tissue>
    </source>
</reference>
<dbReference type="KEGG" id="lak:106153469"/>
<feature type="signal peptide" evidence="1">
    <location>
        <begin position="1"/>
        <end position="36"/>
    </location>
</feature>
<name>A0A1S3HCP9_LINAN</name>
<accession>A0A1S3HCP9</accession>
<dbReference type="InParanoid" id="A0A1S3HCP9"/>
<evidence type="ECO:0000256" key="1">
    <source>
        <dbReference type="SAM" id="SignalP"/>
    </source>
</evidence>
<gene>
    <name evidence="3" type="primary">LOC106153469</name>
</gene>
<protein>
    <submittedName>
        <fullName evidence="3">Uncharacterized protein LOC106153469</fullName>
    </submittedName>
</protein>
<feature type="chain" id="PRO_5010168106" evidence="1">
    <location>
        <begin position="37"/>
        <end position="129"/>
    </location>
</feature>
<keyword evidence="2" id="KW-1185">Reference proteome</keyword>
<dbReference type="GeneID" id="106153469"/>
<evidence type="ECO:0000313" key="3">
    <source>
        <dbReference type="RefSeq" id="XP_013382899.1"/>
    </source>
</evidence>
<dbReference type="OrthoDB" id="6104461at2759"/>
<evidence type="ECO:0000313" key="2">
    <source>
        <dbReference type="Proteomes" id="UP000085678"/>
    </source>
</evidence>
<dbReference type="AlphaFoldDB" id="A0A1S3HCP9"/>
<proteinExistence type="predicted"/>
<sequence>MTEIAAGGRFYAFACPTKRMLVLILALAVGTTNLVAYPTGEGGEGVLAYEDLKNAAFGRFTQGDTANLLSGLENMENKLDFDGGIKQIPEMKSKVPNGPDVPRKRQDGGFPMCIWKMCPQAPWTNRGRR</sequence>
<dbReference type="RefSeq" id="XP_013382899.1">
    <property type="nucleotide sequence ID" value="XM_013527445.1"/>
</dbReference>